<reference evidence="2 3" key="1">
    <citation type="submission" date="2019-10" db="EMBL/GenBank/DDBJ databases">
        <title>Taxonomy of Antarctic Massilia spp.: description of Massilia rubra sp. nov., Massilia aquatica sp. nov., Massilia mucilaginosa sp. nov., Massilia frigida sp. nov. isolated from streams, lakes and regoliths.</title>
        <authorList>
            <person name="Holochova P."/>
            <person name="Sedlacek I."/>
            <person name="Kralova S."/>
            <person name="Maslanova I."/>
            <person name="Busse H.-J."/>
            <person name="Stankova E."/>
            <person name="Vrbovska V."/>
            <person name="Kovarovic V."/>
            <person name="Bartak M."/>
            <person name="Svec P."/>
            <person name="Pantucek R."/>
        </authorList>
    </citation>
    <scope>NUCLEOTIDE SEQUENCE [LARGE SCALE GENOMIC DNA]</scope>
    <source>
        <strain evidence="2 3">CCM 8694</strain>
    </source>
</reference>
<evidence type="ECO:0000313" key="2">
    <source>
        <dbReference type="EMBL" id="NHZ63377.1"/>
    </source>
</evidence>
<protein>
    <recommendedName>
        <fullName evidence="4">Transmembrane protein</fullName>
    </recommendedName>
</protein>
<name>A0ABX0MKQ0_9BURK</name>
<sequence length="287" mass="32691">MTQQRASDHAAFGALLATHRNEHFFRLTGNTIATLLAAGGLLAFWFSTQDVAKYEYAGNAWMLGAAGIGAVVLGFAIGWGIRRVSLAQQTYRLYQYGIRTSGPQGRHAVLYRDIEDILYFDNGTCAFRSTPQQPWILIGHPIRDCGGLTYRMRYLHRKQRAARLYDRLNAGETVTFRYLDDKAARSVSHSVAHVKDYPTSVLSMDEQQVRIGRKVIDIEHIDTVGFNRWTKNMTIRSMKDGSDFHKMHGKAILSGEVLHFMIFDMQARRRTEARRLKKLRKGHANEV</sequence>
<keyword evidence="1" id="KW-1133">Transmembrane helix</keyword>
<feature type="transmembrane region" description="Helical" evidence="1">
    <location>
        <begin position="60"/>
        <end position="81"/>
    </location>
</feature>
<organism evidence="2 3">
    <name type="scientific">Massilia genomosp. 1</name>
    <dbReference type="NCBI Taxonomy" id="2609280"/>
    <lineage>
        <taxon>Bacteria</taxon>
        <taxon>Pseudomonadati</taxon>
        <taxon>Pseudomonadota</taxon>
        <taxon>Betaproteobacteria</taxon>
        <taxon>Burkholderiales</taxon>
        <taxon>Oxalobacteraceae</taxon>
        <taxon>Telluria group</taxon>
        <taxon>Massilia</taxon>
    </lineage>
</organism>
<keyword evidence="3" id="KW-1185">Reference proteome</keyword>
<evidence type="ECO:0008006" key="4">
    <source>
        <dbReference type="Google" id="ProtNLM"/>
    </source>
</evidence>
<accession>A0ABX0MKQ0</accession>
<proteinExistence type="predicted"/>
<gene>
    <name evidence="2" type="ORF">F1735_13850</name>
</gene>
<evidence type="ECO:0000256" key="1">
    <source>
        <dbReference type="SAM" id="Phobius"/>
    </source>
</evidence>
<evidence type="ECO:0000313" key="3">
    <source>
        <dbReference type="Proteomes" id="UP000610594"/>
    </source>
</evidence>
<dbReference type="Proteomes" id="UP000610594">
    <property type="component" value="Unassembled WGS sequence"/>
</dbReference>
<comment type="caution">
    <text evidence="2">The sequence shown here is derived from an EMBL/GenBank/DDBJ whole genome shotgun (WGS) entry which is preliminary data.</text>
</comment>
<keyword evidence="1" id="KW-0812">Transmembrane</keyword>
<feature type="transmembrane region" description="Helical" evidence="1">
    <location>
        <begin position="27"/>
        <end position="48"/>
    </location>
</feature>
<dbReference type="RefSeq" id="WP_167237487.1">
    <property type="nucleotide sequence ID" value="NZ_WHJF01000031.1"/>
</dbReference>
<keyword evidence="1" id="KW-0472">Membrane</keyword>
<dbReference type="EMBL" id="WHJF01000031">
    <property type="protein sequence ID" value="NHZ63377.1"/>
    <property type="molecule type" value="Genomic_DNA"/>
</dbReference>